<accession>A0A194PIH4</accession>
<dbReference type="Gene3D" id="1.20.120.720">
    <property type="entry name" value="Myosin VI head, motor domain, U50 subdomain"/>
    <property type="match status" value="1"/>
</dbReference>
<keyword evidence="5" id="KW-0175">Coiled coil</keyword>
<evidence type="ECO:0000259" key="10">
    <source>
        <dbReference type="PROSITE" id="PS51016"/>
    </source>
</evidence>
<comment type="subcellular location">
    <subcellularLocation>
        <location evidence="1">Cytoplasm</location>
    </subcellularLocation>
</comment>
<dbReference type="Pfam" id="PF00612">
    <property type="entry name" value="IQ"/>
    <property type="match status" value="2"/>
</dbReference>
<dbReference type="STRING" id="66420.A0A194PIH4"/>
<feature type="compositionally biased region" description="Basic and acidic residues" evidence="9">
    <location>
        <begin position="1961"/>
        <end position="1992"/>
    </location>
</feature>
<dbReference type="InterPro" id="IPR027417">
    <property type="entry name" value="P-loop_NTPase"/>
</dbReference>
<feature type="compositionally biased region" description="Basic and acidic residues" evidence="9">
    <location>
        <begin position="2001"/>
        <end position="2040"/>
    </location>
</feature>
<feature type="region of interest" description="Disordered" evidence="9">
    <location>
        <begin position="1205"/>
        <end position="1254"/>
    </location>
</feature>
<evidence type="ECO:0000256" key="2">
    <source>
        <dbReference type="ARBA" id="ARBA00022490"/>
    </source>
</evidence>
<dbReference type="Gene3D" id="1.20.5.190">
    <property type="match status" value="1"/>
</dbReference>
<evidence type="ECO:0000259" key="11">
    <source>
        <dbReference type="PROSITE" id="PS51456"/>
    </source>
</evidence>
<feature type="region of interest" description="Disordered" evidence="9">
    <location>
        <begin position="1668"/>
        <end position="2040"/>
    </location>
</feature>
<gene>
    <name evidence="12" type="ORF">RR46_14338</name>
</gene>
<evidence type="ECO:0000256" key="4">
    <source>
        <dbReference type="ARBA" id="ARBA00022840"/>
    </source>
</evidence>
<proteinExistence type="inferred from homology"/>
<dbReference type="Gene3D" id="1.20.58.530">
    <property type="match status" value="1"/>
</dbReference>
<dbReference type="SMART" id="SM00015">
    <property type="entry name" value="IQ"/>
    <property type="match status" value="3"/>
</dbReference>
<dbReference type="Pfam" id="PF00784">
    <property type="entry name" value="MyTH4"/>
    <property type="match status" value="1"/>
</dbReference>
<dbReference type="PRINTS" id="PR00193">
    <property type="entry name" value="MYOSINHEAVY"/>
</dbReference>
<dbReference type="GO" id="GO:0005524">
    <property type="term" value="F:ATP binding"/>
    <property type="evidence" value="ECO:0007669"/>
    <property type="project" value="UniProtKB-UniRule"/>
</dbReference>
<dbReference type="SMART" id="SM00242">
    <property type="entry name" value="MYSc"/>
    <property type="match status" value="1"/>
</dbReference>
<dbReference type="Pfam" id="PF00063">
    <property type="entry name" value="Myosin_head"/>
    <property type="match status" value="1"/>
</dbReference>
<name>A0A194PIH4_PAPXU</name>
<evidence type="ECO:0000256" key="6">
    <source>
        <dbReference type="ARBA" id="ARBA00023123"/>
    </source>
</evidence>
<organism evidence="12 13">
    <name type="scientific">Papilio xuthus</name>
    <name type="common">Asian swallowtail butterfly</name>
    <dbReference type="NCBI Taxonomy" id="66420"/>
    <lineage>
        <taxon>Eukaryota</taxon>
        <taxon>Metazoa</taxon>
        <taxon>Ecdysozoa</taxon>
        <taxon>Arthropoda</taxon>
        <taxon>Hexapoda</taxon>
        <taxon>Insecta</taxon>
        <taxon>Pterygota</taxon>
        <taxon>Neoptera</taxon>
        <taxon>Endopterygota</taxon>
        <taxon>Lepidoptera</taxon>
        <taxon>Glossata</taxon>
        <taxon>Ditrysia</taxon>
        <taxon>Papilionoidea</taxon>
        <taxon>Papilionidae</taxon>
        <taxon>Papilioninae</taxon>
        <taxon>Papilio</taxon>
    </lineage>
</organism>
<dbReference type="GO" id="GO:0005737">
    <property type="term" value="C:cytoplasm"/>
    <property type="evidence" value="ECO:0007669"/>
    <property type="project" value="UniProtKB-SubCell"/>
</dbReference>
<dbReference type="CDD" id="cd23767">
    <property type="entry name" value="IQCD"/>
    <property type="match status" value="1"/>
</dbReference>
<evidence type="ECO:0000313" key="13">
    <source>
        <dbReference type="Proteomes" id="UP000053268"/>
    </source>
</evidence>
<evidence type="ECO:0000256" key="5">
    <source>
        <dbReference type="ARBA" id="ARBA00023054"/>
    </source>
</evidence>
<dbReference type="InterPro" id="IPR036057">
    <property type="entry name" value="MYSc_Myo15"/>
</dbReference>
<dbReference type="Gene3D" id="3.40.850.10">
    <property type="entry name" value="Kinesin motor domain"/>
    <property type="match status" value="1"/>
</dbReference>
<keyword evidence="3 8" id="KW-0547">Nucleotide-binding</keyword>
<comment type="similarity">
    <text evidence="8">Belongs to the TRAFAC class myosin-kinesin ATPase superfamily. Myosin family.</text>
</comment>
<feature type="compositionally biased region" description="Polar residues" evidence="9">
    <location>
        <begin position="1786"/>
        <end position="1798"/>
    </location>
</feature>
<dbReference type="PROSITE" id="PS50096">
    <property type="entry name" value="IQ"/>
    <property type="match status" value="3"/>
</dbReference>
<dbReference type="CDD" id="cd01387">
    <property type="entry name" value="MYSc_Myo15"/>
    <property type="match status" value="1"/>
</dbReference>
<feature type="compositionally biased region" description="Basic and acidic residues" evidence="9">
    <location>
        <begin position="836"/>
        <end position="850"/>
    </location>
</feature>
<feature type="compositionally biased region" description="Basic and acidic residues" evidence="9">
    <location>
        <begin position="1914"/>
        <end position="1933"/>
    </location>
</feature>
<dbReference type="GO" id="GO:0003779">
    <property type="term" value="F:actin binding"/>
    <property type="evidence" value="ECO:0007669"/>
    <property type="project" value="UniProtKB-KW"/>
</dbReference>
<dbReference type="InterPro" id="IPR000048">
    <property type="entry name" value="IQ_motif_EF-hand-BS"/>
</dbReference>
<keyword evidence="13" id="KW-1185">Reference proteome</keyword>
<dbReference type="Gene3D" id="1.25.40.530">
    <property type="entry name" value="MyTH4 domain"/>
    <property type="match status" value="1"/>
</dbReference>
<evidence type="ECO:0000313" key="12">
    <source>
        <dbReference type="EMBL" id="KPI93117.1"/>
    </source>
</evidence>
<feature type="compositionally biased region" description="Polar residues" evidence="9">
    <location>
        <begin position="1834"/>
        <end position="1845"/>
    </location>
</feature>
<dbReference type="PROSITE" id="PS51456">
    <property type="entry name" value="MYOSIN_MOTOR"/>
    <property type="match status" value="1"/>
</dbReference>
<feature type="domain" description="MyTH4" evidence="10">
    <location>
        <begin position="938"/>
        <end position="1129"/>
    </location>
</feature>
<keyword evidence="6 8" id="KW-0518">Myosin</keyword>
<dbReference type="GO" id="GO:0016459">
    <property type="term" value="C:myosin complex"/>
    <property type="evidence" value="ECO:0007669"/>
    <property type="project" value="UniProtKB-KW"/>
</dbReference>
<dbReference type="SMART" id="SM00139">
    <property type="entry name" value="MyTH4"/>
    <property type="match status" value="1"/>
</dbReference>
<evidence type="ECO:0000256" key="9">
    <source>
        <dbReference type="SAM" id="MobiDB-lite"/>
    </source>
</evidence>
<protein>
    <submittedName>
        <fullName evidence="12">Myosin-XV</fullName>
    </submittedName>
</protein>
<feature type="region of interest" description="Disordered" evidence="9">
    <location>
        <begin position="2104"/>
        <end position="2127"/>
    </location>
</feature>
<dbReference type="InterPro" id="IPR036961">
    <property type="entry name" value="Kinesin_motor_dom_sf"/>
</dbReference>
<feature type="compositionally biased region" description="Pro residues" evidence="9">
    <location>
        <begin position="1682"/>
        <end position="1694"/>
    </location>
</feature>
<dbReference type="PROSITE" id="PS51016">
    <property type="entry name" value="MYTH4"/>
    <property type="match status" value="1"/>
</dbReference>
<dbReference type="Proteomes" id="UP000053268">
    <property type="component" value="Unassembled WGS sequence"/>
</dbReference>
<dbReference type="GO" id="GO:0003774">
    <property type="term" value="F:cytoskeletal motor activity"/>
    <property type="evidence" value="ECO:0007669"/>
    <property type="project" value="UniProtKB-UniRule"/>
</dbReference>
<dbReference type="Pfam" id="PF26570">
    <property type="entry name" value="MYO15"/>
    <property type="match status" value="1"/>
</dbReference>
<evidence type="ECO:0000256" key="3">
    <source>
        <dbReference type="ARBA" id="ARBA00022741"/>
    </source>
</evidence>
<feature type="binding site" evidence="8">
    <location>
        <begin position="171"/>
        <end position="178"/>
    </location>
    <ligand>
        <name>ATP</name>
        <dbReference type="ChEBI" id="CHEBI:30616"/>
    </ligand>
</feature>
<dbReference type="FunFam" id="1.20.58.530:FF:000005">
    <property type="entry name" value="unconventional myosin-IXa isoform X1"/>
    <property type="match status" value="1"/>
</dbReference>
<feature type="region of interest" description="Actin-binding" evidence="8">
    <location>
        <begin position="641"/>
        <end position="663"/>
    </location>
</feature>
<dbReference type="Gene3D" id="6.20.240.20">
    <property type="match status" value="1"/>
</dbReference>
<dbReference type="InterPro" id="IPR038185">
    <property type="entry name" value="MyTH4_dom_sf"/>
</dbReference>
<feature type="region of interest" description="Disordered" evidence="9">
    <location>
        <begin position="836"/>
        <end position="860"/>
    </location>
</feature>
<dbReference type="EMBL" id="KQ459603">
    <property type="protein sequence ID" value="KPI93117.1"/>
    <property type="molecule type" value="Genomic_DNA"/>
</dbReference>
<dbReference type="SUPFAM" id="SSF52540">
    <property type="entry name" value="P-loop containing nucleoside triphosphate hydrolases"/>
    <property type="match status" value="1"/>
</dbReference>
<dbReference type="Gene3D" id="1.10.10.820">
    <property type="match status" value="1"/>
</dbReference>
<feature type="compositionally biased region" description="Basic and acidic residues" evidence="9">
    <location>
        <begin position="1821"/>
        <end position="1833"/>
    </location>
</feature>
<dbReference type="InterPro" id="IPR000857">
    <property type="entry name" value="MyTH4_dom"/>
</dbReference>
<feature type="compositionally biased region" description="Basic and acidic residues" evidence="9">
    <location>
        <begin position="1759"/>
        <end position="1770"/>
    </location>
</feature>
<reference evidence="12 13" key="1">
    <citation type="journal article" date="2015" name="Nat. Commun.">
        <title>Outbred genome sequencing and CRISPR/Cas9 gene editing in butterflies.</title>
        <authorList>
            <person name="Li X."/>
            <person name="Fan D."/>
            <person name="Zhang W."/>
            <person name="Liu G."/>
            <person name="Zhang L."/>
            <person name="Zhao L."/>
            <person name="Fang X."/>
            <person name="Chen L."/>
            <person name="Dong Y."/>
            <person name="Chen Y."/>
            <person name="Ding Y."/>
            <person name="Zhao R."/>
            <person name="Feng M."/>
            <person name="Zhu Y."/>
            <person name="Feng Y."/>
            <person name="Jiang X."/>
            <person name="Zhu D."/>
            <person name="Xiang H."/>
            <person name="Feng X."/>
            <person name="Li S."/>
            <person name="Wang J."/>
            <person name="Zhang G."/>
            <person name="Kronforst M.R."/>
            <person name="Wang W."/>
        </authorList>
    </citation>
    <scope>NUCLEOTIDE SEQUENCE [LARGE SCALE GENOMIC DNA]</scope>
    <source>
        <strain evidence="12">Ya'a_city_454_Px</strain>
        <tissue evidence="12">Whole body</tissue>
    </source>
</reference>
<feature type="compositionally biased region" description="Basic residues" evidence="9">
    <location>
        <begin position="1740"/>
        <end position="1750"/>
    </location>
</feature>
<dbReference type="PANTHER" id="PTHR22692:SF26">
    <property type="entry name" value="SH3 DOMAIN-CONTAINING PROTEIN"/>
    <property type="match status" value="1"/>
</dbReference>
<keyword evidence="7 8" id="KW-0505">Motor protein</keyword>
<keyword evidence="4 8" id="KW-0067">ATP-binding</keyword>
<evidence type="ECO:0000256" key="1">
    <source>
        <dbReference type="ARBA" id="ARBA00004496"/>
    </source>
</evidence>
<evidence type="ECO:0000256" key="7">
    <source>
        <dbReference type="ARBA" id="ARBA00023175"/>
    </source>
</evidence>
<sequence length="2339" mass="259830">MAGSGGSGQLEWAEGAAVWFQPPGAPAPLPGDLIEVHRAARVLLVSALVNGQPQTFALQMGNGEEEGDPVWPREELGPTGVEDMTRLHDLHEAALLWNLKLRYEQGLIYTYAGSILVAVNPYRPVDSLYGLQTARRYHAAEALGDLPPHLFAIAAAARSSLPHPQAILISGESGAGKTESTKLAVQFLAAVAPAPLGRAPVSEQILEAAPLLEAFGNARTPKNHNSSRFGKLLELYFKDGALAGARVAHYLLEKSRIVTQSPGERNYHVFYELLAGLDEEQRRTRGLLTAEHYFYLNQGGDSGGAGAGADWSALCGAMQVLGIGDAEREDIIRVLAAVLHLGNVYFHRRQLRHGQEGVQLGGGAEVRWAAHLLKVPAEALARALTTRVTAARAERMRSPLPIDQALDARDAFAKALYSSLFNWLVLRINSIVHRSGLHDAHRISLLDIFGFEDLEENSFEQLCINYANETLQHYFNKHIFKLEQQEYQKERLEWSNLTWNDNSPVIQLLSKKPVGILHLLDDESNFPRASDASFLEKCHYNHALNELYSRPRLGANEFGIKHYAGQVWYNVEGFLDKNRDALRGDVLELLCSSDVPLVAEMSGQLRAQHDNNKTLPRGANGRFVTMKPRTPTVAARFSDSLHQLLESMTRCNPWFVRCIKPNTDKSPMKFELPCVLAQLRYTGMLDTIKIRQTGYPIRIPFQNFVDRYRYLLKTNPPRATPYREICNSILAEMPPTGAAGADYQLGAARVFVREALHRALERARADKLRAAATTLQAYIRGYLARKRYNQLRASTVRIQSWWRGSRDRRRYVRARRGVVRAQALVRARRARRRVAALKEQRDAQRRRQEAHQAAAKRRAAEQKAKAESLQVLEVPAELAFILSKIEETQPLHTEKNITKVSGDVFAEEERIQLPKDLQQFAFSKFSSVYFADGGQLSPKKQPITKPFLSKAAVRDQDFNDAIAIFKLILRWCDESAAGDDTRQKMSLDNGQRDQDFNDAIAIFKLILRWCDESAAGDDTRQKVLADYIASRGIASRGLRDEILVQLANQAAAGGAHSDRVWKLVAHCLASFQPGPALHKYLLRLISESTSGRQRSRLLRLAGGAEAAQARAAGVARRAPPTALEWRAGDNAMPALPLRLYDDTLRHVSVDAWTTCERAAAAALAAAGHQRGLTGWSLTMEHNGQLTEWAGCEFALDAVGEVEAWPGGRTEPLRASTSRTAPAPPPRASSVDTERAVRPQVPPPEPPKSRSPSIQRLLEDSIDESEYNWKMEQEESHTINKHNNEYSRKISHDILSRDSALNERYFEQQSDKVRSRSLDNLLGESNPAPPPTKLADLGLSQSRLNDRYHSVERLGGAPSVASSKGAMEMEYGTGSRAVPSRYIKSQYAGKRAPAGSQSSRAYIEKSSEFGGVRSSAMSDTSEAPSLASHVRRVRVPSQASDVDQFLDDLFSPVLDPNIDEMSDARSLAASIKGGRKYNDFIDDILTCNYNERIDSLHNDKQIDRLIKGGGKGEKGKSSRKESSVDSVDDYITNLFDPIFMNDSLKRLTDGEQLSGAIKGGGTTPRGASATTSAMNYGALSLPPSMPAMPATPEALAAALGLHLPPPGTVDINAYHQNLQRAFLQNAMAQNLQIQQQLLAQNQALQRLPCRTSRGPLRLGPDISRAFVDCCPRPESNESSSTGAPPPPPPPMPPPLHDIDPSEVRPFLDPYGRAKTVRIGKWRWPPPKDAVNPETPQDFTKFKMRQIQRRHTPQAQTNGMVEHEPPRGRSRSEASPSIDWEEFEVDGQNISPSREPPSQRTARRSFEIGAQRPSPGSVGKLKLSSEMRQRLERVTANHSVRSTSSAAETPRTINKLEDTRKLMLERQLGGGRWDAPPPPLPPAPPGPAPPPPMSPPTPPDRPAPPPPAPDASFAQLRRDRDTFGVHQNREADDRNAFLANWSSRRKDETDSNQGDDLASRFLTADRRERRVSDWGDESDARGYSEERQQHGRDEWDSESGLDTTDRRDLRDSYSGREASEIYEIHPTRAERRKEESELAATFERKRSSSYFDEFDRFDGRKNSRDMLVGRMRDSPRSDVVFPPENTETSRRPERATFKTHMAQKERERKIEAERRQSVSTHVTDRTEHIERDVPAPAAFLPSDRAFLTYTRVPWKLRVRKEVFAPLETYSEPNILDLLYAQIVSDITSNMASLRISASERRAGQAWLRAQGVSGGGAPARAHIKRACVEMARGWPFYFARLFSARLPPGESAVLAVTHAAVVIGVKGPSGLTVRRTLSLGGLRASAPAPGTLQLTPARDSPLTLHAPLAHHAHALIAEFALQYTQGKTSEQISSGKNSLNW</sequence>
<feature type="domain" description="Myosin motor" evidence="11">
    <location>
        <begin position="79"/>
        <end position="765"/>
    </location>
</feature>
<evidence type="ECO:0000256" key="8">
    <source>
        <dbReference type="PROSITE-ProRule" id="PRU00782"/>
    </source>
</evidence>
<keyword evidence="8" id="KW-0009">Actin-binding</keyword>
<dbReference type="InterPro" id="IPR001609">
    <property type="entry name" value="Myosin_head_motor_dom-like"/>
</dbReference>
<feature type="compositionally biased region" description="Pro residues" evidence="9">
    <location>
        <begin position="1873"/>
        <end position="1907"/>
    </location>
</feature>
<feature type="compositionally biased region" description="Basic and acidic residues" evidence="9">
    <location>
        <begin position="1852"/>
        <end position="1862"/>
    </location>
</feature>
<dbReference type="InterPro" id="IPR059004">
    <property type="entry name" value="MYO15"/>
</dbReference>
<keyword evidence="2" id="KW-0963">Cytoplasm</keyword>
<dbReference type="InterPro" id="IPR051567">
    <property type="entry name" value="Unconventional_Myosin_ATPase"/>
</dbReference>
<dbReference type="PANTHER" id="PTHR22692">
    <property type="entry name" value="MYOSIN VII, XV"/>
    <property type="match status" value="1"/>
</dbReference>